<name>A0ABD5ZMY7_9EURY</name>
<evidence type="ECO:0000313" key="2">
    <source>
        <dbReference type="EMBL" id="MFC7234534.1"/>
    </source>
</evidence>
<reference evidence="2 3" key="1">
    <citation type="journal article" date="2019" name="Int. J. Syst. Evol. Microbiol.">
        <title>The Global Catalogue of Microorganisms (GCM) 10K type strain sequencing project: providing services to taxonomists for standard genome sequencing and annotation.</title>
        <authorList>
            <consortium name="The Broad Institute Genomics Platform"/>
            <consortium name="The Broad Institute Genome Sequencing Center for Infectious Disease"/>
            <person name="Wu L."/>
            <person name="Ma J."/>
        </authorList>
    </citation>
    <scope>NUCLEOTIDE SEQUENCE [LARGE SCALE GENOMIC DNA]</scope>
    <source>
        <strain evidence="2 3">DT85</strain>
    </source>
</reference>
<dbReference type="RefSeq" id="WP_276235542.1">
    <property type="nucleotide sequence ID" value="NZ_CP119802.1"/>
</dbReference>
<evidence type="ECO:0000313" key="3">
    <source>
        <dbReference type="Proteomes" id="UP001596398"/>
    </source>
</evidence>
<gene>
    <name evidence="2" type="ORF">ACFQJ4_04295</name>
</gene>
<keyword evidence="1" id="KW-0812">Transmembrane</keyword>
<dbReference type="Pfam" id="PF26067">
    <property type="entry name" value="DUF8024"/>
    <property type="match status" value="1"/>
</dbReference>
<dbReference type="GeneID" id="79266202"/>
<dbReference type="AlphaFoldDB" id="A0ABD5ZMY7"/>
<sequence>MASASGGLIESILEMPGRFADIAVQSPEQAVLLALGALTVGVASVVFGVGAVGGIVASIGRALPAGGPPDERDD</sequence>
<keyword evidence="1" id="KW-0472">Membrane</keyword>
<dbReference type="EMBL" id="JBHTAP010000001">
    <property type="protein sequence ID" value="MFC7234534.1"/>
    <property type="molecule type" value="Genomic_DNA"/>
</dbReference>
<keyword evidence="3" id="KW-1185">Reference proteome</keyword>
<organism evidence="2 3">
    <name type="scientific">Halosegnis marinus</name>
    <dbReference type="NCBI Taxonomy" id="3034023"/>
    <lineage>
        <taxon>Archaea</taxon>
        <taxon>Methanobacteriati</taxon>
        <taxon>Methanobacteriota</taxon>
        <taxon>Stenosarchaea group</taxon>
        <taxon>Halobacteria</taxon>
        <taxon>Halobacteriales</taxon>
        <taxon>Natronomonadaceae</taxon>
        <taxon>Halosegnis</taxon>
    </lineage>
</organism>
<feature type="transmembrane region" description="Helical" evidence="1">
    <location>
        <begin position="31"/>
        <end position="57"/>
    </location>
</feature>
<protein>
    <submittedName>
        <fullName evidence="2">Uncharacterized protein</fullName>
    </submittedName>
</protein>
<accession>A0ABD5ZMY7</accession>
<comment type="caution">
    <text evidence="2">The sequence shown here is derived from an EMBL/GenBank/DDBJ whole genome shotgun (WGS) entry which is preliminary data.</text>
</comment>
<proteinExistence type="predicted"/>
<evidence type="ECO:0000256" key="1">
    <source>
        <dbReference type="SAM" id="Phobius"/>
    </source>
</evidence>
<dbReference type="Proteomes" id="UP001596398">
    <property type="component" value="Unassembled WGS sequence"/>
</dbReference>
<dbReference type="InterPro" id="IPR058337">
    <property type="entry name" value="DUF8024"/>
</dbReference>
<keyword evidence="1" id="KW-1133">Transmembrane helix</keyword>